<keyword evidence="2" id="KW-1133">Transmembrane helix</keyword>
<gene>
    <name evidence="4" type="ORF">BGTH12_LOCUS6745</name>
</gene>
<feature type="transmembrane region" description="Helical" evidence="2">
    <location>
        <begin position="747"/>
        <end position="765"/>
    </location>
</feature>
<feature type="region of interest" description="Disordered" evidence="1">
    <location>
        <begin position="651"/>
        <end position="711"/>
    </location>
</feature>
<feature type="compositionally biased region" description="Basic and acidic residues" evidence="1">
    <location>
        <begin position="541"/>
        <end position="551"/>
    </location>
</feature>
<sequence>MHLLNSEVDESLKGVYRIEFIHEGVQPPVYIAGTFANPPWQPLEMDVVKQELSGEYKFSITLNIPKGLDHQYKFRVGEGNLWLLNEDEPIVIDDAGNRNNLLHTESNEQTWHEISVTDGRKGVWEERKLTKYTVEEREKDRKGCDEENNSQDYQSRLEQVNQGEELTTPISSGLEHNTQELIPMIKPNDISEQINITNSDGFNLDSVAGSNNLPVADEVFPEGSSIKSPLPTQLKKEEIDAESYNSKVSELDTNQKLNLFKNESKLEREESTDIDFANSAAEVADSAALLLDQDISMPLVSNQEAGQIGYRRLSSTPISEVANTAAEVADTAAILQSEEEVSIAPFEGNFESPEGIRFISGQSTPIEERVPQFSHECANFPDSTEISSYPPPSIEHGSRKPSYNFSEEIDLNDPTIQMFPTDRASIIAKIQEIQDRLPEDETQIEGVLLSSAHDESRRPSIITNLAQTSLKASPSSYDCEHPRPLHSIIEEGNDKIDVSNPEDPTANFGDQTSAKEGFKGIGRLDNNSQGCHIFKVSELDSMKEQSDHRGENYYAQEPTNQSQPSTELDIKSGESGNVSPTGSPTHSINIEPEKEQQVVSNSNPSDFNPSITLATSSEQIPPVDGEETKSYHTNKKDDIVAACPEIAHDSGPREVLSSTNLLSPCEDNQAMSTGVSGENSSRLNLRKPPSRRDLKASDRPITPNSIGSSKKDVKSRNFLKAFWRVIIVEWIGGMIMKLCGVGRRTSFITVGAFSLLAIALAIYLIDDCSLDDECFNEEPFKQ</sequence>
<evidence type="ECO:0000313" key="5">
    <source>
        <dbReference type="Proteomes" id="UP000683417"/>
    </source>
</evidence>
<evidence type="ECO:0000259" key="3">
    <source>
        <dbReference type="Pfam" id="PF16561"/>
    </source>
</evidence>
<keyword evidence="2" id="KW-0472">Membrane</keyword>
<feature type="region of interest" description="Disordered" evidence="1">
    <location>
        <begin position="494"/>
        <end position="523"/>
    </location>
</feature>
<feature type="compositionally biased region" description="Polar residues" evidence="1">
    <location>
        <begin position="574"/>
        <end position="588"/>
    </location>
</feature>
<keyword evidence="2" id="KW-0812">Transmembrane</keyword>
<feature type="compositionally biased region" description="Polar residues" evidence="1">
    <location>
        <begin position="669"/>
        <end position="683"/>
    </location>
</feature>
<organism evidence="4 5">
    <name type="scientific">Blumeria graminis f. sp. triticale</name>
    <dbReference type="NCBI Taxonomy" id="1689686"/>
    <lineage>
        <taxon>Eukaryota</taxon>
        <taxon>Fungi</taxon>
        <taxon>Dikarya</taxon>
        <taxon>Ascomycota</taxon>
        <taxon>Pezizomycotina</taxon>
        <taxon>Leotiomycetes</taxon>
        <taxon>Erysiphales</taxon>
        <taxon>Erysiphaceae</taxon>
        <taxon>Blumeria</taxon>
    </lineage>
</organism>
<feature type="region of interest" description="Disordered" evidence="1">
    <location>
        <begin position="541"/>
        <end position="588"/>
    </location>
</feature>
<protein>
    <submittedName>
        <fullName evidence="4">BgTH12-00878</fullName>
    </submittedName>
</protein>
<evidence type="ECO:0000256" key="2">
    <source>
        <dbReference type="SAM" id="Phobius"/>
    </source>
</evidence>
<comment type="caution">
    <text evidence="4">The sequence shown here is derived from an EMBL/GenBank/DDBJ whole genome shotgun (WGS) entry which is preliminary data.</text>
</comment>
<dbReference type="InterPro" id="IPR032640">
    <property type="entry name" value="AMPK1_CBM"/>
</dbReference>
<evidence type="ECO:0000313" key="4">
    <source>
        <dbReference type="EMBL" id="CAD6505387.1"/>
    </source>
</evidence>
<name>A0A9W4GH93_BLUGR</name>
<accession>A0A9W4GH93</accession>
<dbReference type="CDD" id="cd02859">
    <property type="entry name" value="E_set_AMPKbeta_like_N"/>
    <property type="match status" value="1"/>
</dbReference>
<reference evidence="4" key="1">
    <citation type="submission" date="2020-10" db="EMBL/GenBank/DDBJ databases">
        <authorList>
            <person name="Muller C M."/>
        </authorList>
    </citation>
    <scope>NUCLEOTIDE SEQUENCE</scope>
    <source>
        <strain evidence="4">THUN-12</strain>
    </source>
</reference>
<feature type="domain" description="AMP-activated protein kinase glycogen-binding" evidence="3">
    <location>
        <begin position="20"/>
        <end position="107"/>
    </location>
</feature>
<dbReference type="Proteomes" id="UP000683417">
    <property type="component" value="Unassembled WGS sequence"/>
</dbReference>
<feature type="transmembrane region" description="Helical" evidence="2">
    <location>
        <begin position="721"/>
        <end position="740"/>
    </location>
</feature>
<dbReference type="EMBL" id="CAJHIT010000009">
    <property type="protein sequence ID" value="CAD6505387.1"/>
    <property type="molecule type" value="Genomic_DNA"/>
</dbReference>
<dbReference type="AlphaFoldDB" id="A0A9W4GH93"/>
<dbReference type="Pfam" id="PF16561">
    <property type="entry name" value="AMPK1_CBM"/>
    <property type="match status" value="1"/>
</dbReference>
<evidence type="ECO:0000256" key="1">
    <source>
        <dbReference type="SAM" id="MobiDB-lite"/>
    </source>
</evidence>
<proteinExistence type="predicted"/>
<feature type="compositionally biased region" description="Polar residues" evidence="1">
    <location>
        <begin position="557"/>
        <end position="566"/>
    </location>
</feature>